<dbReference type="AlphaFoldDB" id="A0A9Q6ELQ3"/>
<evidence type="ECO:0000313" key="3">
    <source>
        <dbReference type="Proteomes" id="UP000222310"/>
    </source>
</evidence>
<dbReference type="Pfam" id="PF08241">
    <property type="entry name" value="Methyltransf_11"/>
    <property type="match status" value="1"/>
</dbReference>
<dbReference type="GO" id="GO:0008757">
    <property type="term" value="F:S-adenosylmethionine-dependent methyltransferase activity"/>
    <property type="evidence" value="ECO:0007669"/>
    <property type="project" value="InterPro"/>
</dbReference>
<dbReference type="GO" id="GO:0032259">
    <property type="term" value="P:methylation"/>
    <property type="evidence" value="ECO:0007669"/>
    <property type="project" value="UniProtKB-KW"/>
</dbReference>
<organism evidence="2 3">
    <name type="scientific">Nostoc linckia z8</name>
    <dbReference type="NCBI Taxonomy" id="1628746"/>
    <lineage>
        <taxon>Bacteria</taxon>
        <taxon>Bacillati</taxon>
        <taxon>Cyanobacteriota</taxon>
        <taxon>Cyanophyceae</taxon>
        <taxon>Nostocales</taxon>
        <taxon>Nostocaceae</taxon>
        <taxon>Nostoc</taxon>
    </lineage>
</organism>
<evidence type="ECO:0000313" key="2">
    <source>
        <dbReference type="EMBL" id="PHK04591.1"/>
    </source>
</evidence>
<feature type="domain" description="Methyltransferase type 11" evidence="1">
    <location>
        <begin position="45"/>
        <end position="141"/>
    </location>
</feature>
<keyword evidence="2" id="KW-0808">Transferase</keyword>
<gene>
    <name evidence="2" type="ORF">VF08_10905</name>
</gene>
<proteinExistence type="predicted"/>
<accession>A0A9Q6ELQ3</accession>
<dbReference type="InterPro" id="IPR029063">
    <property type="entry name" value="SAM-dependent_MTases_sf"/>
</dbReference>
<dbReference type="PANTHER" id="PTHR43591">
    <property type="entry name" value="METHYLTRANSFERASE"/>
    <property type="match status" value="1"/>
</dbReference>
<evidence type="ECO:0000259" key="1">
    <source>
        <dbReference type="Pfam" id="PF08241"/>
    </source>
</evidence>
<protein>
    <submittedName>
        <fullName evidence="2">Methyltransferase type 11</fullName>
    </submittedName>
</protein>
<dbReference type="EMBL" id="LAHD01000024">
    <property type="protein sequence ID" value="PHK04591.1"/>
    <property type="molecule type" value="Genomic_DNA"/>
</dbReference>
<dbReference type="GeneID" id="57096025"/>
<name>A0A9Q6ELQ3_NOSLI</name>
<dbReference type="InterPro" id="IPR013216">
    <property type="entry name" value="Methyltransf_11"/>
</dbReference>
<dbReference type="Proteomes" id="UP000222310">
    <property type="component" value="Unassembled WGS sequence"/>
</dbReference>
<dbReference type="CDD" id="cd02440">
    <property type="entry name" value="AdoMet_MTases"/>
    <property type="match status" value="1"/>
</dbReference>
<dbReference type="Gene3D" id="3.40.50.150">
    <property type="entry name" value="Vaccinia Virus protein VP39"/>
    <property type="match status" value="1"/>
</dbReference>
<reference evidence="2 3" key="1">
    <citation type="submission" date="2015-02" db="EMBL/GenBank/DDBJ databases">
        <title>Nostoc linckia genome annotation.</title>
        <authorList>
            <person name="Zhou Z."/>
        </authorList>
    </citation>
    <scope>NUCLEOTIDE SEQUENCE [LARGE SCALE GENOMIC DNA]</scope>
    <source>
        <strain evidence="3">z8</strain>
    </source>
</reference>
<keyword evidence="2" id="KW-0489">Methyltransferase</keyword>
<comment type="caution">
    <text evidence="2">The sequence shown here is derived from an EMBL/GenBank/DDBJ whole genome shotgun (WGS) entry which is preliminary data.</text>
</comment>
<dbReference type="SUPFAM" id="SSF53335">
    <property type="entry name" value="S-adenosyl-L-methionine-dependent methyltransferases"/>
    <property type="match status" value="1"/>
</dbReference>
<dbReference type="RefSeq" id="WP_099068177.1">
    <property type="nucleotide sequence ID" value="NZ_LAHD01000024.1"/>
</dbReference>
<sequence length="207" mass="23388">MIETTVRKQYNNLAAIYDRRWKKYIDNTLSSLKTWAEISPLDTVLDIGCGTGELERLLLTDYPNLKIVGVDISEQMLAIAENKCSGYPQVSFQVASSLALPFPNNSFDVIVSASAFHYFSEPLAALIEMKRVLKPNGKVVILDWCKDYLFCQILDIILKIFDPAHQQCYTQDELHHFLSCANFVVSRGTKVRLGIFWGLMLATGEAE</sequence>